<keyword evidence="2" id="KW-0175">Coiled coil</keyword>
<dbReference type="STRING" id="47428.A0A284QRA8"/>
<name>A0A284QRA8_ARMOS</name>
<dbReference type="OrthoDB" id="2887878at2759"/>
<proteinExistence type="inferred from homology"/>
<keyword evidence="5" id="KW-1185">Reference proteome</keyword>
<organism evidence="4 5">
    <name type="scientific">Armillaria ostoyae</name>
    <name type="common">Armillaria root rot fungus</name>
    <dbReference type="NCBI Taxonomy" id="47428"/>
    <lineage>
        <taxon>Eukaryota</taxon>
        <taxon>Fungi</taxon>
        <taxon>Dikarya</taxon>
        <taxon>Basidiomycota</taxon>
        <taxon>Agaricomycotina</taxon>
        <taxon>Agaricomycetes</taxon>
        <taxon>Agaricomycetidae</taxon>
        <taxon>Agaricales</taxon>
        <taxon>Marasmiineae</taxon>
        <taxon>Physalacriaceae</taxon>
        <taxon>Armillaria</taxon>
    </lineage>
</organism>
<evidence type="ECO:0000313" key="5">
    <source>
        <dbReference type="Proteomes" id="UP000219338"/>
    </source>
</evidence>
<gene>
    <name evidence="4" type="ORF">ARMOST_02277</name>
</gene>
<dbReference type="AlphaFoldDB" id="A0A284QRA8"/>
<dbReference type="SUPFAM" id="SSF57997">
    <property type="entry name" value="Tropomyosin"/>
    <property type="match status" value="1"/>
</dbReference>
<evidence type="ECO:0000256" key="1">
    <source>
        <dbReference type="ARBA" id="ARBA00005788"/>
    </source>
</evidence>
<evidence type="ECO:0000256" key="2">
    <source>
        <dbReference type="SAM" id="Coils"/>
    </source>
</evidence>
<accession>A0A284QRA8</accession>
<reference evidence="5" key="1">
    <citation type="journal article" date="2017" name="Nat. Ecol. Evol.">
        <title>Genome expansion and lineage-specific genetic innovations in the forest pathogenic fungi Armillaria.</title>
        <authorList>
            <person name="Sipos G."/>
            <person name="Prasanna A.N."/>
            <person name="Walter M.C."/>
            <person name="O'Connor E."/>
            <person name="Balint B."/>
            <person name="Krizsan K."/>
            <person name="Kiss B."/>
            <person name="Hess J."/>
            <person name="Varga T."/>
            <person name="Slot J."/>
            <person name="Riley R."/>
            <person name="Boka B."/>
            <person name="Rigling D."/>
            <person name="Barry K."/>
            <person name="Lee J."/>
            <person name="Mihaltcheva S."/>
            <person name="LaButti K."/>
            <person name="Lipzen A."/>
            <person name="Waldron R."/>
            <person name="Moloney N.M."/>
            <person name="Sperisen C."/>
            <person name="Kredics L."/>
            <person name="Vagvoelgyi C."/>
            <person name="Patrignani A."/>
            <person name="Fitzpatrick D."/>
            <person name="Nagy I."/>
            <person name="Doyle S."/>
            <person name="Anderson J.B."/>
            <person name="Grigoriev I.V."/>
            <person name="Gueldener U."/>
            <person name="Muensterkoetter M."/>
            <person name="Nagy L.G."/>
        </authorList>
    </citation>
    <scope>NUCLEOTIDE SEQUENCE [LARGE SCALE GENOMIC DNA]</scope>
    <source>
        <strain evidence="5">C18/9</strain>
    </source>
</reference>
<dbReference type="Proteomes" id="UP000219338">
    <property type="component" value="Unassembled WGS sequence"/>
</dbReference>
<dbReference type="EMBL" id="FUEG01000001">
    <property type="protein sequence ID" value="SJK98996.1"/>
    <property type="molecule type" value="Genomic_DNA"/>
</dbReference>
<dbReference type="InterPro" id="IPR013902">
    <property type="entry name" value="Mug135-like_C"/>
</dbReference>
<dbReference type="OMA" id="AFMARID"/>
<dbReference type="Pfam" id="PF08593">
    <property type="entry name" value="Mug135_C"/>
    <property type="match status" value="1"/>
</dbReference>
<protein>
    <recommendedName>
        <fullName evidence="3">Mug135-like C-terminal domain-containing protein</fullName>
    </recommendedName>
</protein>
<feature type="domain" description="Mug135-like C-terminal" evidence="3">
    <location>
        <begin position="143"/>
        <end position="209"/>
    </location>
</feature>
<comment type="similarity">
    <text evidence="1">Belongs to the UPF0612 family.</text>
</comment>
<evidence type="ECO:0000259" key="3">
    <source>
        <dbReference type="Pfam" id="PF08593"/>
    </source>
</evidence>
<evidence type="ECO:0000313" key="4">
    <source>
        <dbReference type="EMBL" id="SJK98996.1"/>
    </source>
</evidence>
<dbReference type="Gene3D" id="1.20.5.340">
    <property type="match status" value="1"/>
</dbReference>
<sequence length="211" mass="23980">MATHHPYHPPVCPADPFGIYAFMARIDARLDRIENQMQSTDIILGLLVSRVEQIQERLESIEENSEDIENKIDNMDSRFDDVDSKLEDIDMDVLTDGIGETIREGLGESLDFDAVERMAAMNHNTNIYRAIKDKGNPVLASEVTLAEVTFPGGNRPTSRALPLLKDPSVIDRLSSNDLVRYYRGYYPQKAMPESRTERIKAIWKAIGWRLV</sequence>
<feature type="coiled-coil region" evidence="2">
    <location>
        <begin position="44"/>
        <end position="78"/>
    </location>
</feature>